<dbReference type="PRINTS" id="PR00296">
    <property type="entry name" value="CYCLINKINASE"/>
</dbReference>
<dbReference type="Gene3D" id="3.30.170.10">
    <property type="entry name" value="Cyclin-dependent kinase, regulatory subunit"/>
    <property type="match status" value="1"/>
</dbReference>
<name>A0ABQ0LAS9_MYCCL</name>
<dbReference type="InterPro" id="IPR036858">
    <property type="entry name" value="Cyclin-dep_kinase_reg-sub_sf"/>
</dbReference>
<sequence length="256" mass="27722">MAPLAGFTTLTDTPTTTTNTFFNEELGTLRLLSEPEWRGIGITQSLGWEHCEVHAPEPHVLLFRRPKDYVPPPQHAQSKAATLLDPNRHHVYGAHVKFSKHARPAVRKSEGRRGLGVRKDGRDEVWDMGQTGDEYAGNKKAAFGAILEKAREFAGSAGASGGDPSPQLANDAVQAIVRETVASIMGPLVNAVVEKVTASLLDCLPTAHAQTTPVQLVPKPKPAASSLEVILTTRCQPSGCLRPCFEAFAGRQRRYS</sequence>
<dbReference type="SMART" id="SM01084">
    <property type="entry name" value="CKS"/>
    <property type="match status" value="1"/>
</dbReference>
<evidence type="ECO:0000313" key="5">
    <source>
        <dbReference type="EMBL" id="GAT48087.1"/>
    </source>
</evidence>
<comment type="similarity">
    <text evidence="1 4">Belongs to the CKS family.</text>
</comment>
<dbReference type="SUPFAM" id="SSF55637">
    <property type="entry name" value="Cell cycle regulatory proteins"/>
    <property type="match status" value="1"/>
</dbReference>
<keyword evidence="2 4" id="KW-0132">Cell division</keyword>
<dbReference type="PANTHER" id="PTHR23415">
    <property type="entry name" value="CYCLIN-DEPENDENT KINASES REGULATORY SUBUNIT/60S RIBOSOME SUBUNIT BIOGENESIS PROTEIN NIP7"/>
    <property type="match status" value="1"/>
</dbReference>
<dbReference type="EMBL" id="DF844258">
    <property type="protein sequence ID" value="GAT48087.1"/>
    <property type="molecule type" value="Genomic_DNA"/>
</dbReference>
<accession>A0ABQ0LAS9</accession>
<proteinExistence type="inferred from homology"/>
<protein>
    <recommendedName>
        <fullName evidence="4">Cyclin-dependent kinases regulatory subunit</fullName>
    </recommendedName>
</protein>
<evidence type="ECO:0000256" key="4">
    <source>
        <dbReference type="RuleBase" id="RU311113"/>
    </source>
</evidence>
<comment type="function">
    <text evidence="4">Binds to the catalytic subunit of the cyclin dependent kinases and is essential for their biological function.</text>
</comment>
<reference evidence="5" key="1">
    <citation type="submission" date="2014-09" db="EMBL/GenBank/DDBJ databases">
        <title>Genome sequence of the luminous mushroom Mycena chlorophos for searching fungal bioluminescence genes.</title>
        <authorList>
            <person name="Tanaka Y."/>
            <person name="Kasuga D."/>
            <person name="Oba Y."/>
            <person name="Hase S."/>
            <person name="Sato K."/>
            <person name="Oba Y."/>
            <person name="Sakakibara Y."/>
        </authorList>
    </citation>
    <scope>NUCLEOTIDE SEQUENCE</scope>
</reference>
<evidence type="ECO:0000256" key="2">
    <source>
        <dbReference type="ARBA" id="ARBA00022618"/>
    </source>
</evidence>
<dbReference type="Proteomes" id="UP000815677">
    <property type="component" value="Unassembled WGS sequence"/>
</dbReference>
<keyword evidence="3 4" id="KW-0131">Cell cycle</keyword>
<dbReference type="InterPro" id="IPR000789">
    <property type="entry name" value="Cyclin-dep_kinase_reg-sub"/>
</dbReference>
<organism evidence="5 6">
    <name type="scientific">Mycena chlorophos</name>
    <name type="common">Agaric fungus</name>
    <name type="synonym">Agaricus chlorophos</name>
    <dbReference type="NCBI Taxonomy" id="658473"/>
    <lineage>
        <taxon>Eukaryota</taxon>
        <taxon>Fungi</taxon>
        <taxon>Dikarya</taxon>
        <taxon>Basidiomycota</taxon>
        <taxon>Agaricomycotina</taxon>
        <taxon>Agaricomycetes</taxon>
        <taxon>Agaricomycetidae</taxon>
        <taxon>Agaricales</taxon>
        <taxon>Marasmiineae</taxon>
        <taxon>Mycenaceae</taxon>
        <taxon>Mycena</taxon>
    </lineage>
</organism>
<evidence type="ECO:0000256" key="1">
    <source>
        <dbReference type="ARBA" id="ARBA00007782"/>
    </source>
</evidence>
<dbReference type="Pfam" id="PF01111">
    <property type="entry name" value="CKS"/>
    <property type="match status" value="1"/>
</dbReference>
<evidence type="ECO:0000256" key="3">
    <source>
        <dbReference type="ARBA" id="ARBA00023306"/>
    </source>
</evidence>
<evidence type="ECO:0000313" key="6">
    <source>
        <dbReference type="Proteomes" id="UP000815677"/>
    </source>
</evidence>
<dbReference type="PROSITE" id="PS00945">
    <property type="entry name" value="CKS_2"/>
    <property type="match status" value="1"/>
</dbReference>
<keyword evidence="6" id="KW-1185">Reference proteome</keyword>
<gene>
    <name evidence="5" type="ORF">MCHLO_05520</name>
</gene>